<feature type="compositionally biased region" description="Basic and acidic residues" evidence="1">
    <location>
        <begin position="77"/>
        <end position="102"/>
    </location>
</feature>
<feature type="region of interest" description="Disordered" evidence="1">
    <location>
        <begin position="1"/>
        <end position="47"/>
    </location>
</feature>
<accession>A0ABQ0L8Z8</accession>
<reference evidence="2" key="1">
    <citation type="submission" date="2014-09" db="EMBL/GenBank/DDBJ databases">
        <title>Genome sequence of the luminous mushroom Mycena chlorophos for searching fungal bioluminescence genes.</title>
        <authorList>
            <person name="Tanaka Y."/>
            <person name="Kasuga D."/>
            <person name="Oba Y."/>
            <person name="Hase S."/>
            <person name="Sato K."/>
            <person name="Oba Y."/>
            <person name="Sakakibara Y."/>
        </authorList>
    </citation>
    <scope>NUCLEOTIDE SEQUENCE</scope>
</reference>
<organism evidence="2 3">
    <name type="scientific">Mycena chlorophos</name>
    <name type="common">Agaric fungus</name>
    <name type="synonym">Agaricus chlorophos</name>
    <dbReference type="NCBI Taxonomy" id="658473"/>
    <lineage>
        <taxon>Eukaryota</taxon>
        <taxon>Fungi</taxon>
        <taxon>Dikarya</taxon>
        <taxon>Basidiomycota</taxon>
        <taxon>Agaricomycotina</taxon>
        <taxon>Agaricomycetes</taxon>
        <taxon>Agaricomycetidae</taxon>
        <taxon>Agaricales</taxon>
        <taxon>Marasmiineae</taxon>
        <taxon>Mycenaceae</taxon>
        <taxon>Mycena</taxon>
    </lineage>
</organism>
<feature type="region of interest" description="Disordered" evidence="1">
    <location>
        <begin position="60"/>
        <end position="105"/>
    </location>
</feature>
<gene>
    <name evidence="2" type="ORF">MCHLO_05073</name>
</gene>
<keyword evidence="3" id="KW-1185">Reference proteome</keyword>
<evidence type="ECO:0000313" key="3">
    <source>
        <dbReference type="Proteomes" id="UP000815677"/>
    </source>
</evidence>
<name>A0ABQ0L8Z8_MYCCL</name>
<evidence type="ECO:0000313" key="2">
    <source>
        <dbReference type="EMBL" id="GAT47618.1"/>
    </source>
</evidence>
<dbReference type="EMBL" id="DF843797">
    <property type="protein sequence ID" value="GAT47618.1"/>
    <property type="molecule type" value="Genomic_DNA"/>
</dbReference>
<proteinExistence type="predicted"/>
<dbReference type="Proteomes" id="UP000815677">
    <property type="component" value="Unassembled WGS sequence"/>
</dbReference>
<protein>
    <submittedName>
        <fullName evidence="2">Uncharacterized protein</fullName>
    </submittedName>
</protein>
<sequence>MASSSLSDNTEDSAQHSHKAIQDLSPYLDSELEAGHNPQARTNDRTNFVVAVVVEADDMTEPACEIWTPSPASSSRNVDDKPKLPNRERDQVTDDRKGRGGDGRVAYAVRSERVLRSGEGKSAISRSAVVLADKVERNEL</sequence>
<evidence type="ECO:0000256" key="1">
    <source>
        <dbReference type="SAM" id="MobiDB-lite"/>
    </source>
</evidence>